<feature type="transmembrane region" description="Helical" evidence="8">
    <location>
        <begin position="127"/>
        <end position="144"/>
    </location>
</feature>
<dbReference type="InterPro" id="IPR050297">
    <property type="entry name" value="LipidA_mod_glycosyltrf_83"/>
</dbReference>
<feature type="transmembrane region" description="Helical" evidence="8">
    <location>
        <begin position="370"/>
        <end position="389"/>
    </location>
</feature>
<feature type="transmembrane region" description="Helical" evidence="8">
    <location>
        <begin position="105"/>
        <end position="121"/>
    </location>
</feature>
<feature type="transmembrane region" description="Helical" evidence="8">
    <location>
        <begin position="77"/>
        <end position="98"/>
    </location>
</feature>
<keyword evidence="6 8" id="KW-1133">Transmembrane helix</keyword>
<comment type="caution">
    <text evidence="10">The sequence shown here is derived from an EMBL/GenBank/DDBJ whole genome shotgun (WGS) entry which is preliminary data.</text>
</comment>
<dbReference type="Proteomes" id="UP000176614">
    <property type="component" value="Unassembled WGS sequence"/>
</dbReference>
<feature type="transmembrane region" description="Helical" evidence="8">
    <location>
        <begin position="332"/>
        <end position="349"/>
    </location>
</feature>
<reference evidence="10 11" key="1">
    <citation type="journal article" date="2016" name="Nat. Commun.">
        <title>Thousands of microbial genomes shed light on interconnected biogeochemical processes in an aquifer system.</title>
        <authorList>
            <person name="Anantharaman K."/>
            <person name="Brown C.T."/>
            <person name="Hug L.A."/>
            <person name="Sharon I."/>
            <person name="Castelle C.J."/>
            <person name="Probst A.J."/>
            <person name="Thomas B.C."/>
            <person name="Singh A."/>
            <person name="Wilkins M.J."/>
            <person name="Karaoz U."/>
            <person name="Brodie E.L."/>
            <person name="Williams K.H."/>
            <person name="Hubbard S.S."/>
            <person name="Banfield J.F."/>
        </authorList>
    </citation>
    <scope>NUCLEOTIDE SEQUENCE [LARGE SCALE GENOMIC DNA]</scope>
</reference>
<evidence type="ECO:0000256" key="6">
    <source>
        <dbReference type="ARBA" id="ARBA00022989"/>
    </source>
</evidence>
<evidence type="ECO:0000256" key="4">
    <source>
        <dbReference type="ARBA" id="ARBA00022679"/>
    </source>
</evidence>
<protein>
    <recommendedName>
        <fullName evidence="9">Glycosyltransferase RgtA/B/C/D-like domain-containing protein</fullName>
    </recommendedName>
</protein>
<dbReference type="Pfam" id="PF13231">
    <property type="entry name" value="PMT_2"/>
    <property type="match status" value="1"/>
</dbReference>
<evidence type="ECO:0000256" key="5">
    <source>
        <dbReference type="ARBA" id="ARBA00022692"/>
    </source>
</evidence>
<feature type="transmembrane region" description="Helical" evidence="8">
    <location>
        <begin position="266"/>
        <end position="290"/>
    </location>
</feature>
<feature type="domain" description="Glycosyltransferase RgtA/B/C/D-like" evidence="9">
    <location>
        <begin position="59"/>
        <end position="215"/>
    </location>
</feature>
<feature type="transmembrane region" description="Helical" evidence="8">
    <location>
        <begin position="207"/>
        <end position="230"/>
    </location>
</feature>
<evidence type="ECO:0000256" key="3">
    <source>
        <dbReference type="ARBA" id="ARBA00022676"/>
    </source>
</evidence>
<name>A0A1F4W0G8_UNCKA</name>
<evidence type="ECO:0000256" key="7">
    <source>
        <dbReference type="ARBA" id="ARBA00023136"/>
    </source>
</evidence>
<dbReference type="PANTHER" id="PTHR33908:SF11">
    <property type="entry name" value="MEMBRANE PROTEIN"/>
    <property type="match status" value="1"/>
</dbReference>
<keyword evidence="7 8" id="KW-0472">Membrane</keyword>
<sequence length="809" mass="93191">MYEIIKKLSKKDIILVLILFLALALRMRGLATRDVWYDEALSVQQASRGWVQIYKEVATPTHYYFVKLFSIFGRNTFTLGLPSVMFGVSSVYLLFLIAKKLGGDEVGLSAALLLAVSPMAVEFSQQILHYSYFMFFTLLVIYYLIRLLDDLKQSVINVRFLGLYALANILNILTQTASLYVAAMSGVFLIANILVNPAVLKKYRYQLLLFMGICIAGIIVFLNVGSGYYVGLFTKLVNYGPSHPLELGYSLARQMDSTTLDFSLKFYLAMFSWFGLGPGIRLFLYTTVFAFGVMSMIGRKKIRLLSFVLLWTFYPFLQLYFVRPSHWFEEKYFFFILPVYLLGISYGLWSISELTSKYLEEIRLRVPLRGILSVLLVLITFLAITPLRVRTTYGFPLDTNVEYSWRAVHEYLKGKMVPGDRVFVRDGEDTFFDFYFGSESKNKVWFTESYFLLMDSDEYERFRNSPGKNYFVSIPDFKNLYLSGSAKNKLIDKIANFQIHEITFEKKLPIALDNSPNVRWQYYDDFSYSKMFADASYWKNVGVSYLGNYNLPMTYGYYHLASVNNKDSEIVYPFSFKVPPAEVSLRTLFAVPPGVTFEVSAGDNPNDFSVIYSKEGDKEVFYDPVITVPVKDKLLYIKLKMDYSERREFNPGESRLYRLNLYDGSQNGTKAFEESGGSYKYVADLETKKSNKWLFDSITNEGWLQAMDGIIFNYSGDPEKPLVYYFEFPAQVSNIVLNSKTYTFNNTITVSYSLDGANWLKDVTYEDNATQNHEIFLEDVNTAKFYVRYLCKITGSTCQVRDLSVEGIK</sequence>
<feature type="transmembrane region" description="Helical" evidence="8">
    <location>
        <begin position="179"/>
        <end position="200"/>
    </location>
</feature>
<comment type="subcellular location">
    <subcellularLocation>
        <location evidence="1">Cell membrane</location>
        <topology evidence="1">Multi-pass membrane protein</topology>
    </subcellularLocation>
</comment>
<evidence type="ECO:0000256" key="8">
    <source>
        <dbReference type="SAM" id="Phobius"/>
    </source>
</evidence>
<dbReference type="EMBL" id="MEVT01000012">
    <property type="protein sequence ID" value="OGC62835.1"/>
    <property type="molecule type" value="Genomic_DNA"/>
</dbReference>
<dbReference type="InterPro" id="IPR038731">
    <property type="entry name" value="RgtA/B/C-like"/>
</dbReference>
<dbReference type="GO" id="GO:0005886">
    <property type="term" value="C:plasma membrane"/>
    <property type="evidence" value="ECO:0007669"/>
    <property type="project" value="UniProtKB-SubCell"/>
</dbReference>
<keyword evidence="5 8" id="KW-0812">Transmembrane</keyword>
<organism evidence="10 11">
    <name type="scientific">candidate division WWE3 bacterium RIFOXYA2_FULL_46_9</name>
    <dbReference type="NCBI Taxonomy" id="1802636"/>
    <lineage>
        <taxon>Bacteria</taxon>
        <taxon>Katanobacteria</taxon>
    </lineage>
</organism>
<evidence type="ECO:0000256" key="1">
    <source>
        <dbReference type="ARBA" id="ARBA00004651"/>
    </source>
</evidence>
<evidence type="ECO:0000313" key="10">
    <source>
        <dbReference type="EMBL" id="OGC62835.1"/>
    </source>
</evidence>
<gene>
    <name evidence="10" type="ORF">A2264_04170</name>
</gene>
<accession>A0A1F4W0G8</accession>
<evidence type="ECO:0000313" key="11">
    <source>
        <dbReference type="Proteomes" id="UP000176614"/>
    </source>
</evidence>
<proteinExistence type="predicted"/>
<keyword evidence="4" id="KW-0808">Transferase</keyword>
<evidence type="ECO:0000259" key="9">
    <source>
        <dbReference type="Pfam" id="PF13231"/>
    </source>
</evidence>
<keyword evidence="2" id="KW-1003">Cell membrane</keyword>
<dbReference type="GO" id="GO:0009103">
    <property type="term" value="P:lipopolysaccharide biosynthetic process"/>
    <property type="evidence" value="ECO:0007669"/>
    <property type="project" value="UniProtKB-ARBA"/>
</dbReference>
<feature type="transmembrane region" description="Helical" evidence="8">
    <location>
        <begin position="156"/>
        <end position="173"/>
    </location>
</feature>
<keyword evidence="3" id="KW-0328">Glycosyltransferase</keyword>
<dbReference type="PANTHER" id="PTHR33908">
    <property type="entry name" value="MANNOSYLTRANSFERASE YKCB-RELATED"/>
    <property type="match status" value="1"/>
</dbReference>
<dbReference type="AlphaFoldDB" id="A0A1F4W0G8"/>
<dbReference type="GO" id="GO:0016763">
    <property type="term" value="F:pentosyltransferase activity"/>
    <property type="evidence" value="ECO:0007669"/>
    <property type="project" value="TreeGrafter"/>
</dbReference>
<feature type="transmembrane region" description="Helical" evidence="8">
    <location>
        <begin position="302"/>
        <end position="320"/>
    </location>
</feature>
<evidence type="ECO:0000256" key="2">
    <source>
        <dbReference type="ARBA" id="ARBA00022475"/>
    </source>
</evidence>